<organism evidence="3 4">
    <name type="scientific">Didymodactylos carnosus</name>
    <dbReference type="NCBI Taxonomy" id="1234261"/>
    <lineage>
        <taxon>Eukaryota</taxon>
        <taxon>Metazoa</taxon>
        <taxon>Spiralia</taxon>
        <taxon>Gnathifera</taxon>
        <taxon>Rotifera</taxon>
        <taxon>Eurotatoria</taxon>
        <taxon>Bdelloidea</taxon>
        <taxon>Philodinida</taxon>
        <taxon>Philodinidae</taxon>
        <taxon>Didymodactylos</taxon>
    </lineage>
</organism>
<proteinExistence type="predicted"/>
<sequence>MGPPINGVISQREQAYSCRLTKTPSHLLRQISSLTIIECAFDVLQVYHEENGTFELKQTTIKEFIEKLKLLIDINYGNKINNALSTTITPMSKCNSDEFLMVNTSVVNASIYFIEKNLEQYKLLFNTERKPNAAQKPSTITEANSQTSSSMTSQASNEERMARVYREILLFDSVVFTTTHLYQEPYLKRNNNYLEQALNQLIINGLLLVYPLGGHNGVKSVKLYIKQLPSENETISEIIDFEKKLHEYSVNYSSFKQACTRLNFFSEKIKIKQELYRKITSGLYSKVIQQDMSEFKQEQWNAIASKGLKNHQ</sequence>
<feature type="region of interest" description="Disordered" evidence="1">
    <location>
        <begin position="134"/>
        <end position="157"/>
    </location>
</feature>
<dbReference type="EMBL" id="CAJOBA010003791">
    <property type="protein sequence ID" value="CAF3693142.1"/>
    <property type="molecule type" value="Genomic_DNA"/>
</dbReference>
<gene>
    <name evidence="2" type="ORF">OVA965_LOCUS10303</name>
    <name evidence="3" type="ORF">TMI583_LOCUS10299</name>
</gene>
<dbReference type="Proteomes" id="UP000677228">
    <property type="component" value="Unassembled WGS sequence"/>
</dbReference>
<comment type="caution">
    <text evidence="3">The sequence shown here is derived from an EMBL/GenBank/DDBJ whole genome shotgun (WGS) entry which is preliminary data.</text>
</comment>
<evidence type="ECO:0000256" key="1">
    <source>
        <dbReference type="SAM" id="MobiDB-lite"/>
    </source>
</evidence>
<evidence type="ECO:0000313" key="3">
    <source>
        <dbReference type="EMBL" id="CAF3693142.1"/>
    </source>
</evidence>
<evidence type="ECO:0000313" key="4">
    <source>
        <dbReference type="Proteomes" id="UP000682733"/>
    </source>
</evidence>
<protein>
    <submittedName>
        <fullName evidence="3">Uncharacterized protein</fullName>
    </submittedName>
</protein>
<feature type="compositionally biased region" description="Low complexity" evidence="1">
    <location>
        <begin position="142"/>
        <end position="156"/>
    </location>
</feature>
<name>A0A8S2HWJ8_9BILA</name>
<dbReference type="Proteomes" id="UP000682733">
    <property type="component" value="Unassembled WGS sequence"/>
</dbReference>
<reference evidence="3" key="1">
    <citation type="submission" date="2021-02" db="EMBL/GenBank/DDBJ databases">
        <authorList>
            <person name="Nowell W R."/>
        </authorList>
    </citation>
    <scope>NUCLEOTIDE SEQUENCE</scope>
</reference>
<dbReference type="EMBL" id="CAJNOK010003790">
    <property type="protein sequence ID" value="CAF0914606.1"/>
    <property type="molecule type" value="Genomic_DNA"/>
</dbReference>
<accession>A0A8S2HWJ8</accession>
<evidence type="ECO:0000313" key="2">
    <source>
        <dbReference type="EMBL" id="CAF0914606.1"/>
    </source>
</evidence>
<dbReference type="AlphaFoldDB" id="A0A8S2HWJ8"/>